<dbReference type="Gene3D" id="3.30.1360.120">
    <property type="entry name" value="Probable tRNA modification gtpase trme, domain 1"/>
    <property type="match status" value="1"/>
</dbReference>
<dbReference type="InterPro" id="IPR027266">
    <property type="entry name" value="TrmE/GcvT-like"/>
</dbReference>
<evidence type="ECO:0000313" key="3">
    <source>
        <dbReference type="EMBL" id="MFD1263743.1"/>
    </source>
</evidence>
<keyword evidence="1" id="KW-0809">Transit peptide</keyword>
<dbReference type="InterPro" id="IPR017703">
    <property type="entry name" value="YgfZ/GCV_T_CS"/>
</dbReference>
<dbReference type="InterPro" id="IPR045179">
    <property type="entry name" value="YgfZ/GcvT"/>
</dbReference>
<dbReference type="PANTHER" id="PTHR22602">
    <property type="entry name" value="TRANSFERASE CAF17, MITOCHONDRIAL-RELATED"/>
    <property type="match status" value="1"/>
</dbReference>
<accession>A0ABW3WEV5</accession>
<sequence length="351" mass="36575">MTVWTEHLSRLGATLAETQTTAAPLPSVRFAAATDEARAASESTVVVPLLHLGIIRSVGPDSAAFLHNLVSNDVNKLPADGAAWNSFNSPKGRMIASFLMWAEDEGHGLVLSADILPAFLKKLSMYVLRSKVKLANASDTLALIGVCGKNAAAVLQTAGIEMPAADMRQTLTADGVRCVRIDAERYLLAVAADDAAGVFDALVAGGAVKAGTAAWQLSMIRAGLPLVTAPTQEEFVAQMLNYELIGGVSFHKGCYPGQEIVARTQYLGKLKKRMYRVAAAPGIEVVAGMDIHAPDFGEQSAGKVVNVAPTADGGIEALAVIQSSSAEAGQLRLGAGEGATLELLPLPYALG</sequence>
<organism evidence="3 4">
    <name type="scientific">Thauera mechernichensis</name>
    <dbReference type="NCBI Taxonomy" id="82788"/>
    <lineage>
        <taxon>Bacteria</taxon>
        <taxon>Pseudomonadati</taxon>
        <taxon>Pseudomonadota</taxon>
        <taxon>Betaproteobacteria</taxon>
        <taxon>Rhodocyclales</taxon>
        <taxon>Zoogloeaceae</taxon>
        <taxon>Thauera</taxon>
    </lineage>
</organism>
<dbReference type="EMBL" id="JBHTMC010000020">
    <property type="protein sequence ID" value="MFD1263743.1"/>
    <property type="molecule type" value="Genomic_DNA"/>
</dbReference>
<dbReference type="InterPro" id="IPR029043">
    <property type="entry name" value="GcvT/YgfZ_C"/>
</dbReference>
<evidence type="ECO:0000256" key="1">
    <source>
        <dbReference type="ARBA" id="ARBA00022946"/>
    </source>
</evidence>
<dbReference type="PANTHER" id="PTHR22602:SF0">
    <property type="entry name" value="TRANSFERASE CAF17, MITOCHONDRIAL-RELATED"/>
    <property type="match status" value="1"/>
</dbReference>
<gene>
    <name evidence="3" type="ORF">ACFQ4M_09115</name>
</gene>
<reference evidence="4" key="1">
    <citation type="journal article" date="2019" name="Int. J. Syst. Evol. Microbiol.">
        <title>The Global Catalogue of Microorganisms (GCM) 10K type strain sequencing project: providing services to taxonomists for standard genome sequencing and annotation.</title>
        <authorList>
            <consortium name="The Broad Institute Genomics Platform"/>
            <consortium name="The Broad Institute Genome Sequencing Center for Infectious Disease"/>
            <person name="Wu L."/>
            <person name="Ma J."/>
        </authorList>
    </citation>
    <scope>NUCLEOTIDE SEQUENCE [LARGE SCALE GENOMIC DNA]</scope>
    <source>
        <strain evidence="4">CCUG 48884</strain>
    </source>
</reference>
<name>A0ABW3WEV5_9RHOO</name>
<dbReference type="PIRSF" id="PIRSF006487">
    <property type="entry name" value="GcvT"/>
    <property type="match status" value="1"/>
</dbReference>
<evidence type="ECO:0000259" key="2">
    <source>
        <dbReference type="Pfam" id="PF01571"/>
    </source>
</evidence>
<dbReference type="SUPFAM" id="SSF103025">
    <property type="entry name" value="Folate-binding domain"/>
    <property type="match status" value="1"/>
</dbReference>
<evidence type="ECO:0000313" key="4">
    <source>
        <dbReference type="Proteomes" id="UP001597158"/>
    </source>
</evidence>
<proteinExistence type="predicted"/>
<dbReference type="NCBIfam" id="TIGR03317">
    <property type="entry name" value="ygfZ_signature"/>
    <property type="match status" value="1"/>
</dbReference>
<dbReference type="Proteomes" id="UP001597158">
    <property type="component" value="Unassembled WGS sequence"/>
</dbReference>
<dbReference type="SUPFAM" id="SSF101790">
    <property type="entry name" value="Aminomethyltransferase beta-barrel domain"/>
    <property type="match status" value="1"/>
</dbReference>
<dbReference type="Pfam" id="PF01571">
    <property type="entry name" value="GCV_T"/>
    <property type="match status" value="1"/>
</dbReference>
<dbReference type="RefSeq" id="WP_277832855.1">
    <property type="nucleotide sequence ID" value="NZ_JARQZE010000005.1"/>
</dbReference>
<protein>
    <submittedName>
        <fullName evidence="3">YgfZ/GcvT domain-containing protein</fullName>
    </submittedName>
</protein>
<dbReference type="InterPro" id="IPR006222">
    <property type="entry name" value="GCVT_N"/>
</dbReference>
<keyword evidence="4" id="KW-1185">Reference proteome</keyword>
<comment type="caution">
    <text evidence="3">The sequence shown here is derived from an EMBL/GenBank/DDBJ whole genome shotgun (WGS) entry which is preliminary data.</text>
</comment>
<feature type="domain" description="GCVT N-terminal" evidence="2">
    <location>
        <begin position="29"/>
        <end position="234"/>
    </location>
</feature>